<dbReference type="Pfam" id="PF00933">
    <property type="entry name" value="Glyco_hydro_3"/>
    <property type="match status" value="1"/>
</dbReference>
<dbReference type="InterPro" id="IPR026891">
    <property type="entry name" value="Fn3-like"/>
</dbReference>
<feature type="domain" description="Fibronectin type III-like" evidence="7">
    <location>
        <begin position="717"/>
        <end position="788"/>
    </location>
</feature>
<organism evidence="8 9">
    <name type="scientific">Cymbomonas tetramitiformis</name>
    <dbReference type="NCBI Taxonomy" id="36881"/>
    <lineage>
        <taxon>Eukaryota</taxon>
        <taxon>Viridiplantae</taxon>
        <taxon>Chlorophyta</taxon>
        <taxon>Pyramimonadophyceae</taxon>
        <taxon>Pyramimonadales</taxon>
        <taxon>Pyramimonadaceae</taxon>
        <taxon>Cymbomonas</taxon>
    </lineage>
</organism>
<dbReference type="SUPFAM" id="SSF51445">
    <property type="entry name" value="(Trans)glycosidases"/>
    <property type="match status" value="1"/>
</dbReference>
<name>A0AAE0CBB0_9CHLO</name>
<protein>
    <recommendedName>
        <fullName evidence="10">Fibronectin type III-like domain-containing protein</fullName>
    </recommendedName>
</protein>
<dbReference type="Gene3D" id="3.20.20.300">
    <property type="entry name" value="Glycoside hydrolase, family 3, N-terminal domain"/>
    <property type="match status" value="1"/>
</dbReference>
<dbReference type="InterPro" id="IPR001764">
    <property type="entry name" value="Glyco_hydro_3_N"/>
</dbReference>
<keyword evidence="2" id="KW-0378">Hydrolase</keyword>
<dbReference type="PANTHER" id="PTHR42721:SF41">
    <property type="entry name" value="GLYCOSIDE HYDROLASE FAMILY 3 C-TERMINAL DOMAIN-CONTAINING PROTEIN"/>
    <property type="match status" value="1"/>
</dbReference>
<dbReference type="SUPFAM" id="SSF52279">
    <property type="entry name" value="Beta-D-glucan exohydrolase, C-terminal domain"/>
    <property type="match status" value="1"/>
</dbReference>
<evidence type="ECO:0000313" key="8">
    <source>
        <dbReference type="EMBL" id="KAK3251866.1"/>
    </source>
</evidence>
<gene>
    <name evidence="8" type="ORF">CYMTET_38812</name>
</gene>
<evidence type="ECO:0000256" key="4">
    <source>
        <dbReference type="SAM" id="SignalP"/>
    </source>
</evidence>
<dbReference type="Pfam" id="PF01915">
    <property type="entry name" value="Glyco_hydro_3_C"/>
    <property type="match status" value="1"/>
</dbReference>
<dbReference type="Pfam" id="PF14310">
    <property type="entry name" value="Fn3-like"/>
    <property type="match status" value="1"/>
</dbReference>
<dbReference type="InterPro" id="IPR044993">
    <property type="entry name" value="BXL"/>
</dbReference>
<evidence type="ECO:0000259" key="5">
    <source>
        <dbReference type="Pfam" id="PF00933"/>
    </source>
</evidence>
<dbReference type="FunFam" id="3.20.20.300:FF:000015">
    <property type="entry name" value="Glycoside hydrolase, putative"/>
    <property type="match status" value="1"/>
</dbReference>
<dbReference type="Gene3D" id="3.40.50.1700">
    <property type="entry name" value="Glycoside hydrolase family 3 C-terminal domain"/>
    <property type="match status" value="1"/>
</dbReference>
<feature type="domain" description="Glycoside hydrolase family 3 C-terminal" evidence="6">
    <location>
        <begin position="426"/>
        <end position="655"/>
    </location>
</feature>
<dbReference type="Gene3D" id="2.60.40.10">
    <property type="entry name" value="Immunoglobulins"/>
    <property type="match status" value="1"/>
</dbReference>
<feature type="domain" description="Glycoside hydrolase family 3 N-terminal" evidence="5">
    <location>
        <begin position="181"/>
        <end position="386"/>
    </location>
</feature>
<dbReference type="GO" id="GO:0045493">
    <property type="term" value="P:xylan catabolic process"/>
    <property type="evidence" value="ECO:0007669"/>
    <property type="project" value="InterPro"/>
</dbReference>
<dbReference type="InterPro" id="IPR013783">
    <property type="entry name" value="Ig-like_fold"/>
</dbReference>
<evidence type="ECO:0000256" key="3">
    <source>
        <dbReference type="ARBA" id="ARBA00023295"/>
    </source>
</evidence>
<comment type="caution">
    <text evidence="8">The sequence shown here is derived from an EMBL/GenBank/DDBJ whole genome shotgun (WGS) entry which is preliminary data.</text>
</comment>
<reference evidence="8 9" key="1">
    <citation type="journal article" date="2015" name="Genome Biol. Evol.">
        <title>Comparative Genomics of a Bacterivorous Green Alga Reveals Evolutionary Causalities and Consequences of Phago-Mixotrophic Mode of Nutrition.</title>
        <authorList>
            <person name="Burns J.A."/>
            <person name="Paasch A."/>
            <person name="Narechania A."/>
            <person name="Kim E."/>
        </authorList>
    </citation>
    <scope>NUCLEOTIDE SEQUENCE [LARGE SCALE GENOMIC DNA]</scope>
    <source>
        <strain evidence="8 9">PLY_AMNH</strain>
    </source>
</reference>
<dbReference type="GO" id="GO:0031222">
    <property type="term" value="P:arabinan catabolic process"/>
    <property type="evidence" value="ECO:0007669"/>
    <property type="project" value="TreeGrafter"/>
</dbReference>
<dbReference type="Proteomes" id="UP001190700">
    <property type="component" value="Unassembled WGS sequence"/>
</dbReference>
<evidence type="ECO:0000256" key="1">
    <source>
        <dbReference type="ARBA" id="ARBA00022729"/>
    </source>
</evidence>
<keyword evidence="3" id="KW-0326">Glycosidase</keyword>
<evidence type="ECO:0000259" key="7">
    <source>
        <dbReference type="Pfam" id="PF14310"/>
    </source>
</evidence>
<evidence type="ECO:0000259" key="6">
    <source>
        <dbReference type="Pfam" id="PF01915"/>
    </source>
</evidence>
<dbReference type="EMBL" id="LGRX02025772">
    <property type="protein sequence ID" value="KAK3251866.1"/>
    <property type="molecule type" value="Genomic_DNA"/>
</dbReference>
<dbReference type="PANTHER" id="PTHR42721">
    <property type="entry name" value="SUGAR HYDROLASE-RELATED"/>
    <property type="match status" value="1"/>
</dbReference>
<dbReference type="InterPro" id="IPR036962">
    <property type="entry name" value="Glyco_hydro_3_N_sf"/>
</dbReference>
<dbReference type="AlphaFoldDB" id="A0AAE0CBB0"/>
<dbReference type="InterPro" id="IPR036881">
    <property type="entry name" value="Glyco_hydro_3_C_sf"/>
</dbReference>
<accession>A0AAE0CBB0</accession>
<dbReference type="GO" id="GO:0009044">
    <property type="term" value="F:xylan 1,4-beta-xylosidase activity"/>
    <property type="evidence" value="ECO:0007669"/>
    <property type="project" value="InterPro"/>
</dbReference>
<feature type="signal peptide" evidence="4">
    <location>
        <begin position="1"/>
        <end position="27"/>
    </location>
</feature>
<evidence type="ECO:0000256" key="2">
    <source>
        <dbReference type="ARBA" id="ARBA00022801"/>
    </source>
</evidence>
<keyword evidence="9" id="KW-1185">Reference proteome</keyword>
<sequence length="866" mass="93854">MEKILSILLIAVARGLLLTDWFGSATAKTIQANNMTITTKACQDSLSRQLPFCNETLPIKARVEDLVARLYDSEKAALLTAREGGGSSPGPPGNVSRLGLPEYDWGVNCVHGVQTSCVRLTTGEVKCPTSFMNPVNYGATFNASLFKDLGRVIGDELRALWVIGATEYSSWSGRPHAGLDCWSPNINIARDPRWGRNQETPGEDPYLNGVFGRQYTRGLQGPSSAARDSRYIKVVSTLKHWAAYSLEDSEGRTRHNFDARISDFTLQDTYFPAFKNAIIEGGARGVMCSYNAVNGVPACASKFLGDVLRNEWGFKGYLTSDSGAIEDIYEHHHYVANAEEAACAAIRDGRTDIDSGAVYHDALLSAVKHGICEMKDIDDALKRTLALRFELGLFDNASSPYWSVDPDNIGNKDSRDLNLLGALESMVLLTNGAQVLPLRMGSALAVIGPHAKARSALVGNYLGQICANDNLDCIETPLQAVVKLNVGGKVVYAPGCSSLTKNDTTGFDDAVAAAKESDAVILFLGIDGEIEGENNDRTSIDLPQIQHELAAKVIEVGRPTVIVLINGGMVAVAEEMKTKAAILESFYPGHLGAKAIASTIFGKNSHCCGKLPVTIYPKEYIQDIKMTEMELDFASGRTYRYYTGKPLFQFGHGLSLTTFNFSGHGVSRTIERHRRLVESLDLLQCLRTCKAHGTATCGNNVTYSVEVTNTGTRTGDEVVMAYMYPNQIKSVQFESSKLIKQLFGFERVHLTLGESRTVSFQASIKTFYLTDRITGDVMSVPGTYSVVLTNEIYALGAGAVRGPVGDTELVVDELAYGYALDTGTQMQQHKGDTAVELSAISGRLEASMADADGLSVTRIALDGNTD</sequence>
<keyword evidence="1 4" id="KW-0732">Signal</keyword>
<feature type="chain" id="PRO_5042124170" description="Fibronectin type III-like domain-containing protein" evidence="4">
    <location>
        <begin position="28"/>
        <end position="866"/>
    </location>
</feature>
<dbReference type="InterPro" id="IPR017853">
    <property type="entry name" value="GH"/>
</dbReference>
<evidence type="ECO:0000313" key="9">
    <source>
        <dbReference type="Proteomes" id="UP001190700"/>
    </source>
</evidence>
<proteinExistence type="predicted"/>
<evidence type="ECO:0008006" key="10">
    <source>
        <dbReference type="Google" id="ProtNLM"/>
    </source>
</evidence>
<dbReference type="InterPro" id="IPR002772">
    <property type="entry name" value="Glyco_hydro_3_C"/>
</dbReference>
<dbReference type="GO" id="GO:0046556">
    <property type="term" value="F:alpha-L-arabinofuranosidase activity"/>
    <property type="evidence" value="ECO:0007669"/>
    <property type="project" value="TreeGrafter"/>
</dbReference>